<sequence>MEQGPRHSTSSLESLTRPDTSDNVHSIPVSPNTSAQAPGYYRPHDATQHFTIDLNDLESTTSLPQINGKPETKLKEEQFLAENNETNGWINGYSVPYSLLRYGLASDKSTKIELDYDHGDVQHFFNPVCHLNEIEHSAYGRKDSSVSASNTSSSSEDTDHNKERKNKFLSGQDEKIDAYSGYITIPKISFNIPYPYRNNKRQLRLMSDVPKLCFQNAFVVGDATYVFGGLSSTKQSTFHHVGLPSDIDINKVSVHFPYKVPPFVDSKMLTTPFLHPNPHFIAYNAIRGTVTFVNTQNLKHFPGHLLSMQSTQITAKHYFFYGGFQIQNLSVKYHSDIDRWIINKKIVMNEDGYILDSSNLKFIKVRLEPNKMHTTLGRIGMGICSNVYQPPNERGERISVGGDFNRPFESQRQSSPPAFSEASHKSSPSDHSVNASVTRSNTKKGSSERNRQNVKLDEGDFEQQQQQQQQQHQHQQYQSQHSPQRVAKLDESPVMRSKAPPSLQRIITTHSIDSSLSEAATRTSSASTSSPGSSKMDKIKSKFHRPMKNTYSEKVREHRSNSTNNRSGSSSRAVSPVLNTTGHTSNLNPASTHSATPMAGSTSLDSATGADTSSTTVATNASSINPLQATNSSIVSPATSSSAPNGSLACPTASNRPITPILQFQNDKRVRSFSDGGPKSGHSTPSDDERHSPKRSEREVLEFVRSYSGDDSSRSGSRSLRGGDFSGEAAIEEDEDETGGSIHEGFSEGEEIFETRTRSSNPLFNDSNILSNVSVFVFGGFYLDDEVDNNGIQHFKASNDLLKIDLTAKEEPMSISNYTFLHDALVSKIGTDPTTCDIVLDDDGNWPSPRGYFASYMIDYNRGLDEGCELNVTKYDSSPLTPFQTQAQTGAIKRGGSPDISIAGSSGSFQVGGGVTAGAAGGAGGGGSGGGSGIGSGPGTGTAPSLAASNYEEVSEVQAYFNKRSFIIQGGCAEGDQFFADFYRFVFDTCKWGKFTTYAYDYFNIPLEPGADDDGSLYTKENMVPNPELKEAELRCCHHTCVYYQNEERDYLFFLGGVKSDHLRFFDREPYKSDKFDVSRLSKLPLLTNNPNTMRVAVLNIQTQTWRFMRYYYDINHAMSNSYLDRVLEHPSLVNARISHLAGSVTMTGKTLTLAQGLVIIAPEKKDDLVKLRKEIPTDEMLWGGIIQLTFAGL</sequence>
<dbReference type="EMBL" id="JAIHNG010000164">
    <property type="protein sequence ID" value="KAI5949219.1"/>
    <property type="molecule type" value="Genomic_DNA"/>
</dbReference>
<dbReference type="GeneID" id="76152861"/>
<feature type="compositionally biased region" description="Low complexity" evidence="1">
    <location>
        <begin position="705"/>
        <end position="727"/>
    </location>
</feature>
<feature type="region of interest" description="Disordered" evidence="1">
    <location>
        <begin position="926"/>
        <end position="946"/>
    </location>
</feature>
<gene>
    <name evidence="2" type="ORF">KGF57_004817</name>
</gene>
<feature type="region of interest" description="Disordered" evidence="1">
    <location>
        <begin position="1"/>
        <end position="43"/>
    </location>
</feature>
<feature type="compositionally biased region" description="Gly residues" evidence="1">
    <location>
        <begin position="926"/>
        <end position="940"/>
    </location>
</feature>
<evidence type="ECO:0000313" key="3">
    <source>
        <dbReference type="Proteomes" id="UP001204833"/>
    </source>
</evidence>
<reference evidence="2 3" key="1">
    <citation type="journal article" date="2022" name="DNA Res.">
        <title>Genome analysis of five recently described species of the CUG-Ser clade uncovers Candida theae as a new hybrid lineage with pathogenic potential in the Candida parapsilosis species complex.</title>
        <authorList>
            <person name="Mixao V."/>
            <person name="Del Olmo V."/>
            <person name="Hegedusova E."/>
            <person name="Saus E."/>
            <person name="Pryszcz L."/>
            <person name="Cillingova A."/>
            <person name="Nosek J."/>
            <person name="Gabaldon T."/>
        </authorList>
    </citation>
    <scope>NUCLEOTIDE SEQUENCE [LARGE SCALE GENOMIC DNA]</scope>
    <source>
        <strain evidence="2 3">CBS 12239</strain>
    </source>
</reference>
<feature type="region of interest" description="Disordered" evidence="1">
    <location>
        <begin position="394"/>
        <end position="619"/>
    </location>
</feature>
<feature type="compositionally biased region" description="Low complexity" evidence="1">
    <location>
        <begin position="634"/>
        <end position="644"/>
    </location>
</feature>
<feature type="compositionally biased region" description="Basic and acidic residues" evidence="1">
    <location>
        <begin position="445"/>
        <end position="458"/>
    </location>
</feature>
<feature type="compositionally biased region" description="Low complexity" evidence="1">
    <location>
        <begin position="463"/>
        <end position="484"/>
    </location>
</feature>
<organism evidence="2 3">
    <name type="scientific">Candida theae</name>
    <dbReference type="NCBI Taxonomy" id="1198502"/>
    <lineage>
        <taxon>Eukaryota</taxon>
        <taxon>Fungi</taxon>
        <taxon>Dikarya</taxon>
        <taxon>Ascomycota</taxon>
        <taxon>Saccharomycotina</taxon>
        <taxon>Pichiomycetes</taxon>
        <taxon>Debaryomycetaceae</taxon>
        <taxon>Candida/Lodderomyces clade</taxon>
        <taxon>Candida</taxon>
    </lineage>
</organism>
<evidence type="ECO:0000313" key="2">
    <source>
        <dbReference type="EMBL" id="KAI5949219.1"/>
    </source>
</evidence>
<dbReference type="AlphaFoldDB" id="A0AAD5BBF6"/>
<dbReference type="RefSeq" id="XP_051606729.1">
    <property type="nucleotide sequence ID" value="XM_051754367.1"/>
</dbReference>
<feature type="compositionally biased region" description="Basic and acidic residues" evidence="1">
    <location>
        <begin position="551"/>
        <end position="560"/>
    </location>
</feature>
<proteinExistence type="predicted"/>
<name>A0AAD5BBF6_9ASCO</name>
<feature type="compositionally biased region" description="Polar residues" evidence="1">
    <location>
        <begin position="577"/>
        <end position="595"/>
    </location>
</feature>
<keyword evidence="3" id="KW-1185">Reference proteome</keyword>
<feature type="compositionally biased region" description="Low complexity" evidence="1">
    <location>
        <begin position="561"/>
        <end position="572"/>
    </location>
</feature>
<evidence type="ECO:0000256" key="1">
    <source>
        <dbReference type="SAM" id="MobiDB-lite"/>
    </source>
</evidence>
<accession>A0AAD5BBF6</accession>
<feature type="compositionally biased region" description="Low complexity" evidence="1">
    <location>
        <begin position="601"/>
        <end position="619"/>
    </location>
</feature>
<feature type="compositionally biased region" description="Low complexity" evidence="1">
    <location>
        <begin position="145"/>
        <end position="155"/>
    </location>
</feature>
<feature type="compositionally biased region" description="Polar residues" evidence="1">
    <location>
        <begin position="1"/>
        <end position="36"/>
    </location>
</feature>
<feature type="compositionally biased region" description="Polar residues" evidence="1">
    <location>
        <begin position="408"/>
        <end position="417"/>
    </location>
</feature>
<feature type="region of interest" description="Disordered" evidence="1">
    <location>
        <begin position="670"/>
        <end position="747"/>
    </location>
</feature>
<feature type="compositionally biased region" description="Polar residues" evidence="1">
    <location>
        <begin position="429"/>
        <end position="444"/>
    </location>
</feature>
<comment type="caution">
    <text evidence="2">The sequence shown here is derived from an EMBL/GenBank/DDBJ whole genome shotgun (WGS) entry which is preliminary data.</text>
</comment>
<feature type="compositionally biased region" description="Low complexity" evidence="1">
    <location>
        <begin position="514"/>
        <end position="534"/>
    </location>
</feature>
<protein>
    <submittedName>
        <fullName evidence="2">Uncharacterized protein</fullName>
    </submittedName>
</protein>
<feature type="region of interest" description="Disordered" evidence="1">
    <location>
        <begin position="634"/>
        <end position="658"/>
    </location>
</feature>
<feature type="region of interest" description="Disordered" evidence="1">
    <location>
        <begin position="140"/>
        <end position="169"/>
    </location>
</feature>
<feature type="compositionally biased region" description="Basic and acidic residues" evidence="1">
    <location>
        <begin position="685"/>
        <end position="702"/>
    </location>
</feature>
<dbReference type="Proteomes" id="UP001204833">
    <property type="component" value="Unassembled WGS sequence"/>
</dbReference>